<dbReference type="EMBL" id="CAACVG010009268">
    <property type="protein sequence ID" value="VEN52723.1"/>
    <property type="molecule type" value="Genomic_DNA"/>
</dbReference>
<evidence type="ECO:0000256" key="5">
    <source>
        <dbReference type="ARBA" id="ARBA00067860"/>
    </source>
</evidence>
<evidence type="ECO:0000256" key="2">
    <source>
        <dbReference type="ARBA" id="ARBA00022737"/>
    </source>
</evidence>
<dbReference type="SUPFAM" id="SSF52058">
    <property type="entry name" value="L domain-like"/>
    <property type="match status" value="1"/>
</dbReference>
<keyword evidence="10" id="KW-1185">Reference proteome</keyword>
<comment type="similarity">
    <text evidence="3">Belongs to the ANP32 family.</text>
</comment>
<feature type="compositionally biased region" description="Acidic residues" evidence="6">
    <location>
        <begin position="215"/>
        <end position="246"/>
    </location>
</feature>
<evidence type="ECO:0000259" key="7">
    <source>
        <dbReference type="SMART" id="SM00446"/>
    </source>
</evidence>
<dbReference type="Gene3D" id="3.80.10.10">
    <property type="entry name" value="Ribonuclease Inhibitor"/>
    <property type="match status" value="1"/>
</dbReference>
<gene>
    <name evidence="8" type="ORF">CALMAC_LOCUS12750</name>
    <name evidence="9" type="ORF">CALMAC_LOCUS13124</name>
</gene>
<feature type="region of interest" description="Disordered" evidence="6">
    <location>
        <begin position="144"/>
        <end position="277"/>
    </location>
</feature>
<dbReference type="GO" id="GO:0042393">
    <property type="term" value="F:histone binding"/>
    <property type="evidence" value="ECO:0007669"/>
    <property type="project" value="TreeGrafter"/>
</dbReference>
<sequence length="277" mass="30735">MEKRIELEKRGKTPADIFELNLDNCRSTSIVGLTDEFVNLETLSLINVGLVSLKGFPKLPNLKKLELSDNRITNGLNLLETSPKLTYLNLSGNKIKDLATLEPLKNFKNLKNLDLFNNEATMVDNYREKVFKLIPSLKYLDGFDEADGEADTDGEEEVNGNEDDSEAEDEEEDGGDEEDDEEAEVEGEESTSGEEDDEEEEEDGSVGLGAVYSENLDEMSDENDYVAGEEEDEEEDGVDDEEDEDAGGAQQQAKQPTTQDVSRGKKRKLEDGGEGEN</sequence>
<proteinExistence type="inferred from homology"/>
<dbReference type="EMBL" id="CAACVG010009435">
    <property type="protein sequence ID" value="VEN53271.1"/>
    <property type="molecule type" value="Genomic_DNA"/>
</dbReference>
<comment type="function">
    <text evidence="4">Implicated in a number of cellular processes, including proliferation, differentiation, caspase-dependent and caspase-independent apoptosis, suppression of transformation (tumor suppressor), inhibition of protein phosphatase 2A, regulation of mRNA trafficking and stability, and inhibition of acetyltransferases as part of the INHAT (inhibitor of histone acetyltransferases) complex.</text>
</comment>
<dbReference type="InterPro" id="IPR001611">
    <property type="entry name" value="Leu-rich_rpt"/>
</dbReference>
<dbReference type="PROSITE" id="PS51450">
    <property type="entry name" value="LRR"/>
    <property type="match status" value="2"/>
</dbReference>
<evidence type="ECO:0000313" key="10">
    <source>
        <dbReference type="Proteomes" id="UP000410492"/>
    </source>
</evidence>
<dbReference type="FunFam" id="3.80.10.10:FF:000003">
    <property type="entry name" value="Acidic leucine-rich nuclear phosphoprotein 32 family member A"/>
    <property type="match status" value="1"/>
</dbReference>
<dbReference type="AlphaFoldDB" id="A0A653CZC9"/>
<dbReference type="Proteomes" id="UP000410492">
    <property type="component" value="Unassembled WGS sequence"/>
</dbReference>
<evidence type="ECO:0000256" key="1">
    <source>
        <dbReference type="ARBA" id="ARBA00022614"/>
    </source>
</evidence>
<feature type="domain" description="U2A'/phosphoprotein 32 family A C-terminal" evidence="7">
    <location>
        <begin position="123"/>
        <end position="141"/>
    </location>
</feature>
<evidence type="ECO:0000313" key="8">
    <source>
        <dbReference type="EMBL" id="VEN52723.1"/>
    </source>
</evidence>
<name>A0A653CZC9_CALMS</name>
<evidence type="ECO:0000256" key="3">
    <source>
        <dbReference type="ARBA" id="ARBA00025777"/>
    </source>
</evidence>
<feature type="compositionally biased region" description="Acidic residues" evidence="6">
    <location>
        <begin position="144"/>
        <end position="204"/>
    </location>
</feature>
<evidence type="ECO:0000256" key="6">
    <source>
        <dbReference type="SAM" id="MobiDB-lite"/>
    </source>
</evidence>
<organism evidence="9 10">
    <name type="scientific">Callosobruchus maculatus</name>
    <name type="common">Southern cowpea weevil</name>
    <name type="synonym">Pulse bruchid</name>
    <dbReference type="NCBI Taxonomy" id="64391"/>
    <lineage>
        <taxon>Eukaryota</taxon>
        <taxon>Metazoa</taxon>
        <taxon>Ecdysozoa</taxon>
        <taxon>Arthropoda</taxon>
        <taxon>Hexapoda</taxon>
        <taxon>Insecta</taxon>
        <taxon>Pterygota</taxon>
        <taxon>Neoptera</taxon>
        <taxon>Endopterygota</taxon>
        <taxon>Coleoptera</taxon>
        <taxon>Polyphaga</taxon>
        <taxon>Cucujiformia</taxon>
        <taxon>Chrysomeloidea</taxon>
        <taxon>Chrysomelidae</taxon>
        <taxon>Bruchinae</taxon>
        <taxon>Bruchini</taxon>
        <taxon>Callosobruchus</taxon>
    </lineage>
</organism>
<keyword evidence="2" id="KW-0677">Repeat</keyword>
<dbReference type="GO" id="GO:0005634">
    <property type="term" value="C:nucleus"/>
    <property type="evidence" value="ECO:0007669"/>
    <property type="project" value="TreeGrafter"/>
</dbReference>
<keyword evidence="1" id="KW-0433">Leucine-rich repeat</keyword>
<dbReference type="Pfam" id="PF14580">
    <property type="entry name" value="LRR_9"/>
    <property type="match status" value="1"/>
</dbReference>
<evidence type="ECO:0000256" key="4">
    <source>
        <dbReference type="ARBA" id="ARBA00056686"/>
    </source>
</evidence>
<dbReference type="SMART" id="SM00446">
    <property type="entry name" value="LRRcap"/>
    <property type="match status" value="1"/>
</dbReference>
<dbReference type="InterPro" id="IPR032675">
    <property type="entry name" value="LRR_dom_sf"/>
</dbReference>
<evidence type="ECO:0000313" key="9">
    <source>
        <dbReference type="EMBL" id="VEN53271.1"/>
    </source>
</evidence>
<dbReference type="OrthoDB" id="2160613at2759"/>
<dbReference type="PANTHER" id="PTHR11375:SF0">
    <property type="entry name" value="ACIDIC LEUCINE-RICH NUCLEAR PHOSPHOPROTEIN 32 FAMILY MEMBER A"/>
    <property type="match status" value="1"/>
</dbReference>
<dbReference type="InterPro" id="IPR045081">
    <property type="entry name" value="AN32"/>
</dbReference>
<reference evidence="9 10" key="1">
    <citation type="submission" date="2019-01" db="EMBL/GenBank/DDBJ databases">
        <authorList>
            <person name="Sayadi A."/>
        </authorList>
    </citation>
    <scope>NUCLEOTIDE SEQUENCE [LARGE SCALE GENOMIC DNA]</scope>
</reference>
<protein>
    <recommendedName>
        <fullName evidence="5">Acidic leucine-rich nuclear phosphoprotein 32 family member A</fullName>
    </recommendedName>
</protein>
<dbReference type="PANTHER" id="PTHR11375">
    <property type="entry name" value="ACIDIC LEUCINE-RICH NUCLEAR PHOSPHOPROTEIN 32"/>
    <property type="match status" value="1"/>
</dbReference>
<accession>A0A653CZC9</accession>
<dbReference type="InterPro" id="IPR003603">
    <property type="entry name" value="U2A'_phosphoprotein32A_C"/>
</dbReference>